<reference evidence="2" key="1">
    <citation type="journal article" date="2019" name="Int. J. Syst. Evol. Microbiol.">
        <title>The Global Catalogue of Microorganisms (GCM) 10K type strain sequencing project: providing services to taxonomists for standard genome sequencing and annotation.</title>
        <authorList>
            <consortium name="The Broad Institute Genomics Platform"/>
            <consortium name="The Broad Institute Genome Sequencing Center for Infectious Disease"/>
            <person name="Wu L."/>
            <person name="Ma J."/>
        </authorList>
    </citation>
    <scope>NUCLEOTIDE SEQUENCE [LARGE SCALE GENOMIC DNA]</scope>
    <source>
        <strain evidence="2">CGMCC 1.10130</strain>
    </source>
</reference>
<proteinExistence type="predicted"/>
<dbReference type="EMBL" id="BMDX01000009">
    <property type="protein sequence ID" value="GGA78796.1"/>
    <property type="molecule type" value="Genomic_DNA"/>
</dbReference>
<comment type="caution">
    <text evidence="1">The sequence shown here is derived from an EMBL/GenBank/DDBJ whole genome shotgun (WGS) entry which is preliminary data.</text>
</comment>
<dbReference type="RefSeq" id="WP_087505761.1">
    <property type="nucleotide sequence ID" value="NZ_BMDX01000009.1"/>
</dbReference>
<dbReference type="Pfam" id="PF09558">
    <property type="entry name" value="DUF2375"/>
    <property type="match status" value="1"/>
</dbReference>
<gene>
    <name evidence="1" type="ORF">GCM10011369_20920</name>
</gene>
<sequence length="79" mass="8914">MKTVTVLYYTNSDLRLSDSILELDVRTNGRVVIPADFKQGKQIIAVLEGECKLLNRLGERIVPQDAEETASEGSQLYWD</sequence>
<dbReference type="Proteomes" id="UP000619743">
    <property type="component" value="Unassembled WGS sequence"/>
</dbReference>
<dbReference type="AlphaFoldDB" id="A0A8J2U5H6"/>
<organism evidence="1 2">
    <name type="scientific">Neiella marina</name>
    <dbReference type="NCBI Taxonomy" id="508461"/>
    <lineage>
        <taxon>Bacteria</taxon>
        <taxon>Pseudomonadati</taxon>
        <taxon>Pseudomonadota</taxon>
        <taxon>Gammaproteobacteria</taxon>
        <taxon>Alteromonadales</taxon>
        <taxon>Echinimonadaceae</taxon>
        <taxon>Neiella</taxon>
    </lineage>
</organism>
<evidence type="ECO:0000313" key="1">
    <source>
        <dbReference type="EMBL" id="GGA78796.1"/>
    </source>
</evidence>
<accession>A0A8J2U5H6</accession>
<name>A0A8J2U5H6_9GAMM</name>
<evidence type="ECO:0000313" key="2">
    <source>
        <dbReference type="Proteomes" id="UP000619743"/>
    </source>
</evidence>
<dbReference type="OrthoDB" id="6228741at2"/>
<keyword evidence="2" id="KW-1185">Reference proteome</keyword>
<protein>
    <submittedName>
        <fullName evidence="1">TIGR02922 family protein</fullName>
    </submittedName>
</protein>
<dbReference type="NCBIfam" id="TIGR02922">
    <property type="entry name" value="TIGR02922 family protein"/>
    <property type="match status" value="1"/>
</dbReference>
<dbReference type="InterPro" id="IPR014271">
    <property type="entry name" value="CHP02922"/>
</dbReference>